<accession>A0A9Q1FPV4</accession>
<protein>
    <submittedName>
        <fullName evidence="2">Uncharacterized protein</fullName>
    </submittedName>
</protein>
<feature type="compositionally biased region" description="Basic and acidic residues" evidence="1">
    <location>
        <begin position="201"/>
        <end position="212"/>
    </location>
</feature>
<feature type="region of interest" description="Disordered" evidence="1">
    <location>
        <begin position="1"/>
        <end position="259"/>
    </location>
</feature>
<evidence type="ECO:0000313" key="2">
    <source>
        <dbReference type="EMBL" id="KAJ8363985.1"/>
    </source>
</evidence>
<feature type="compositionally biased region" description="Basic residues" evidence="1">
    <location>
        <begin position="117"/>
        <end position="133"/>
    </location>
</feature>
<organism evidence="2 3">
    <name type="scientific">Synaphobranchus kaupii</name>
    <name type="common">Kaup's arrowtooth eel</name>
    <dbReference type="NCBI Taxonomy" id="118154"/>
    <lineage>
        <taxon>Eukaryota</taxon>
        <taxon>Metazoa</taxon>
        <taxon>Chordata</taxon>
        <taxon>Craniata</taxon>
        <taxon>Vertebrata</taxon>
        <taxon>Euteleostomi</taxon>
        <taxon>Actinopterygii</taxon>
        <taxon>Neopterygii</taxon>
        <taxon>Teleostei</taxon>
        <taxon>Anguilliformes</taxon>
        <taxon>Synaphobranchidae</taxon>
        <taxon>Synaphobranchus</taxon>
    </lineage>
</organism>
<dbReference type="EMBL" id="JAINUF010000004">
    <property type="protein sequence ID" value="KAJ8363985.1"/>
    <property type="molecule type" value="Genomic_DNA"/>
</dbReference>
<comment type="caution">
    <text evidence="2">The sequence shown here is derived from an EMBL/GenBank/DDBJ whole genome shotgun (WGS) entry which is preliminary data.</text>
</comment>
<gene>
    <name evidence="2" type="ORF">SKAU_G00128160</name>
</gene>
<feature type="compositionally biased region" description="Acidic residues" evidence="1">
    <location>
        <begin position="241"/>
        <end position="253"/>
    </location>
</feature>
<keyword evidence="3" id="KW-1185">Reference proteome</keyword>
<evidence type="ECO:0000313" key="3">
    <source>
        <dbReference type="Proteomes" id="UP001152622"/>
    </source>
</evidence>
<proteinExistence type="predicted"/>
<dbReference type="Proteomes" id="UP001152622">
    <property type="component" value="Chromosome 4"/>
</dbReference>
<feature type="compositionally biased region" description="Acidic residues" evidence="1">
    <location>
        <begin position="138"/>
        <end position="165"/>
    </location>
</feature>
<dbReference type="OrthoDB" id="8962376at2759"/>
<feature type="compositionally biased region" description="Basic and acidic residues" evidence="1">
    <location>
        <begin position="91"/>
        <end position="102"/>
    </location>
</feature>
<sequence length="335" mass="37123">MPAKKGDSKSAKKGGKGEAEKSKGKEDPKKGEKKPDAKEDKKARKDDKKTGKKEKEEPPKGKGKDDGRKGKDKGKGKKAVASDSEEGSDAELLKNEDDSERSQEEDEESDSEGDGRRRGKGKATAKGKSKSKSRYAQSEDEDEDEEDEEKTEDEEDDEEEEESDEDDRRGKKKHKDKHHKGKIAGATNWLTKRFLSLKGRQSSERAGNDRWASRTGSKRFPHSSREEHYSGMGGFHNHGYEDDDDEYGYEEDDYSRGSSPTEILFSTKASFTISKQTFIGDHGISTALQTTLSSALSKKEKIQPSAISTAFKKGAIPSALIKTTVSISSPSEQRF</sequence>
<feature type="compositionally biased region" description="Basic residues" evidence="1">
    <location>
        <begin position="170"/>
        <end position="182"/>
    </location>
</feature>
<feature type="compositionally biased region" description="Basic and acidic residues" evidence="1">
    <location>
        <begin position="1"/>
        <end position="69"/>
    </location>
</feature>
<reference evidence="2" key="1">
    <citation type="journal article" date="2023" name="Science">
        <title>Genome structures resolve the early diversification of teleost fishes.</title>
        <authorList>
            <person name="Parey E."/>
            <person name="Louis A."/>
            <person name="Montfort J."/>
            <person name="Bouchez O."/>
            <person name="Roques C."/>
            <person name="Iampietro C."/>
            <person name="Lluch J."/>
            <person name="Castinel A."/>
            <person name="Donnadieu C."/>
            <person name="Desvignes T."/>
            <person name="Floi Bucao C."/>
            <person name="Jouanno E."/>
            <person name="Wen M."/>
            <person name="Mejri S."/>
            <person name="Dirks R."/>
            <person name="Jansen H."/>
            <person name="Henkel C."/>
            <person name="Chen W.J."/>
            <person name="Zahm M."/>
            <person name="Cabau C."/>
            <person name="Klopp C."/>
            <person name="Thompson A.W."/>
            <person name="Robinson-Rechavi M."/>
            <person name="Braasch I."/>
            <person name="Lecointre G."/>
            <person name="Bobe J."/>
            <person name="Postlethwait J.H."/>
            <person name="Berthelot C."/>
            <person name="Roest Crollius H."/>
            <person name="Guiguen Y."/>
        </authorList>
    </citation>
    <scope>NUCLEOTIDE SEQUENCE</scope>
    <source>
        <strain evidence="2">WJC10195</strain>
    </source>
</reference>
<dbReference type="AlphaFoldDB" id="A0A9Q1FPV4"/>
<feature type="compositionally biased region" description="Acidic residues" evidence="1">
    <location>
        <begin position="103"/>
        <end position="112"/>
    </location>
</feature>
<evidence type="ECO:0000256" key="1">
    <source>
        <dbReference type="SAM" id="MobiDB-lite"/>
    </source>
</evidence>
<name>A0A9Q1FPV4_SYNKA</name>